<dbReference type="Gene3D" id="3.90.320.10">
    <property type="match status" value="1"/>
</dbReference>
<dbReference type="Pfam" id="PF12705">
    <property type="entry name" value="PDDEXK_1"/>
    <property type="match status" value="1"/>
</dbReference>
<organism evidence="2">
    <name type="scientific">freshwater metagenome</name>
    <dbReference type="NCBI Taxonomy" id="449393"/>
    <lineage>
        <taxon>unclassified sequences</taxon>
        <taxon>metagenomes</taxon>
        <taxon>ecological metagenomes</taxon>
    </lineage>
</organism>
<feature type="domain" description="PD-(D/E)XK endonuclease-like" evidence="1">
    <location>
        <begin position="18"/>
        <end position="256"/>
    </location>
</feature>
<dbReference type="EMBL" id="CAEZXH010000140">
    <property type="protein sequence ID" value="CAB4696111.1"/>
    <property type="molecule type" value="Genomic_DNA"/>
</dbReference>
<evidence type="ECO:0000259" key="1">
    <source>
        <dbReference type="Pfam" id="PF12705"/>
    </source>
</evidence>
<protein>
    <submittedName>
        <fullName evidence="2">Unannotated protein</fullName>
    </submittedName>
</protein>
<reference evidence="2" key="1">
    <citation type="submission" date="2020-05" db="EMBL/GenBank/DDBJ databases">
        <authorList>
            <person name="Chiriac C."/>
            <person name="Salcher M."/>
            <person name="Ghai R."/>
            <person name="Kavagutti S V."/>
        </authorList>
    </citation>
    <scope>NUCLEOTIDE SEQUENCE</scope>
</reference>
<evidence type="ECO:0000313" key="2">
    <source>
        <dbReference type="EMBL" id="CAB4696111.1"/>
    </source>
</evidence>
<sequence>MSDQPTFDGMPVKLFSCTPSRLDTWLDCPRKYRYTYIDTPRPPRGGPWAHASMGAAVHNALREWWTKPLEERTTQVGEVLLTKFWRTDGFKDDEQAQRSFVRAKAWITNYLKTVDVNDEPRGLERTVSATTETLSLSGRVDRIDERDGELVIVDYKTGRNAPEVDDVASSLALAIYAVGAARTMRMKCTKVELHHLPSETVVAYDHSPESLNRHIKRAESIAREVQAEALKPESDSNYRPNPSALCGYCDFARICPDASVEPAKPWAVIEKQEL</sequence>
<dbReference type="SUPFAM" id="SSF52980">
    <property type="entry name" value="Restriction endonuclease-like"/>
    <property type="match status" value="1"/>
</dbReference>
<proteinExistence type="predicted"/>
<dbReference type="InterPro" id="IPR038726">
    <property type="entry name" value="PDDEXK_AddAB-type"/>
</dbReference>
<name>A0A6J6P9C6_9ZZZZ</name>
<dbReference type="InterPro" id="IPR011604">
    <property type="entry name" value="PDDEXK-like_dom_sf"/>
</dbReference>
<dbReference type="AlphaFoldDB" id="A0A6J6P9C6"/>
<accession>A0A6J6P9C6</accession>
<dbReference type="InterPro" id="IPR011335">
    <property type="entry name" value="Restrct_endonuc-II-like"/>
</dbReference>
<gene>
    <name evidence="2" type="ORF">UFOPK2360_01396</name>
</gene>